<keyword evidence="4" id="KW-1185">Reference proteome</keyword>
<dbReference type="Proteomes" id="UP001303760">
    <property type="component" value="Unassembled WGS sequence"/>
</dbReference>
<evidence type="ECO:0000313" key="3">
    <source>
        <dbReference type="EMBL" id="KAK4238034.1"/>
    </source>
</evidence>
<reference evidence="3" key="2">
    <citation type="submission" date="2023-05" db="EMBL/GenBank/DDBJ databases">
        <authorList>
            <consortium name="Lawrence Berkeley National Laboratory"/>
            <person name="Steindorff A."/>
            <person name="Hensen N."/>
            <person name="Bonometti L."/>
            <person name="Westerberg I."/>
            <person name="Brannstrom I.O."/>
            <person name="Guillou S."/>
            <person name="Cros-Aarteil S."/>
            <person name="Calhoun S."/>
            <person name="Haridas S."/>
            <person name="Kuo A."/>
            <person name="Mondo S."/>
            <person name="Pangilinan J."/>
            <person name="Riley R."/>
            <person name="Labutti K."/>
            <person name="Andreopoulos B."/>
            <person name="Lipzen A."/>
            <person name="Chen C."/>
            <person name="Yanf M."/>
            <person name="Daum C."/>
            <person name="Ng V."/>
            <person name="Clum A."/>
            <person name="Ohm R."/>
            <person name="Martin F."/>
            <person name="Silar P."/>
            <person name="Natvig D."/>
            <person name="Lalanne C."/>
            <person name="Gautier V."/>
            <person name="Ament-Velasquez S.L."/>
            <person name="Kruys A."/>
            <person name="Hutchinson M.I."/>
            <person name="Powell A.J."/>
            <person name="Barry K."/>
            <person name="Miller A.N."/>
            <person name="Grigoriev I.V."/>
            <person name="Debuchy R."/>
            <person name="Gladieux P."/>
            <person name="Thoren M.H."/>
            <person name="Johannesson H."/>
        </authorList>
    </citation>
    <scope>NUCLEOTIDE SEQUENCE</scope>
    <source>
        <strain evidence="3">CBS 532.94</strain>
    </source>
</reference>
<reference evidence="3" key="1">
    <citation type="journal article" date="2023" name="Mol. Phylogenet. Evol.">
        <title>Genome-scale phylogeny and comparative genomics of the fungal order Sordariales.</title>
        <authorList>
            <person name="Hensen N."/>
            <person name="Bonometti L."/>
            <person name="Westerberg I."/>
            <person name="Brannstrom I.O."/>
            <person name="Guillou S."/>
            <person name="Cros-Aarteil S."/>
            <person name="Calhoun S."/>
            <person name="Haridas S."/>
            <person name="Kuo A."/>
            <person name="Mondo S."/>
            <person name="Pangilinan J."/>
            <person name="Riley R."/>
            <person name="LaButti K."/>
            <person name="Andreopoulos B."/>
            <person name="Lipzen A."/>
            <person name="Chen C."/>
            <person name="Yan M."/>
            <person name="Daum C."/>
            <person name="Ng V."/>
            <person name="Clum A."/>
            <person name="Steindorff A."/>
            <person name="Ohm R.A."/>
            <person name="Martin F."/>
            <person name="Silar P."/>
            <person name="Natvig D.O."/>
            <person name="Lalanne C."/>
            <person name="Gautier V."/>
            <person name="Ament-Velasquez S.L."/>
            <person name="Kruys A."/>
            <person name="Hutchinson M.I."/>
            <person name="Powell A.J."/>
            <person name="Barry K."/>
            <person name="Miller A.N."/>
            <person name="Grigoriev I.V."/>
            <person name="Debuchy R."/>
            <person name="Gladieux P."/>
            <person name="Hiltunen Thoren M."/>
            <person name="Johannesson H."/>
        </authorList>
    </citation>
    <scope>NUCLEOTIDE SEQUENCE</scope>
    <source>
        <strain evidence="3">CBS 532.94</strain>
    </source>
</reference>
<evidence type="ECO:0000259" key="2">
    <source>
        <dbReference type="PROSITE" id="PS51186"/>
    </source>
</evidence>
<accession>A0AAN7C9S5</accession>
<organism evidence="3 4">
    <name type="scientific">Achaetomium macrosporum</name>
    <dbReference type="NCBI Taxonomy" id="79813"/>
    <lineage>
        <taxon>Eukaryota</taxon>
        <taxon>Fungi</taxon>
        <taxon>Dikarya</taxon>
        <taxon>Ascomycota</taxon>
        <taxon>Pezizomycotina</taxon>
        <taxon>Sordariomycetes</taxon>
        <taxon>Sordariomycetidae</taxon>
        <taxon>Sordariales</taxon>
        <taxon>Chaetomiaceae</taxon>
        <taxon>Achaetomium</taxon>
    </lineage>
</organism>
<dbReference type="Gene3D" id="3.40.630.30">
    <property type="match status" value="1"/>
</dbReference>
<dbReference type="AlphaFoldDB" id="A0AAN7C9S5"/>
<dbReference type="SUPFAM" id="SSF55729">
    <property type="entry name" value="Acyl-CoA N-acyltransferases (Nat)"/>
    <property type="match status" value="1"/>
</dbReference>
<dbReference type="PANTHER" id="PTHR43792:SF1">
    <property type="entry name" value="N-ACETYLTRANSFERASE DOMAIN-CONTAINING PROTEIN"/>
    <property type="match status" value="1"/>
</dbReference>
<name>A0AAN7C9S5_9PEZI</name>
<dbReference type="InterPro" id="IPR051531">
    <property type="entry name" value="N-acetyltransferase"/>
</dbReference>
<evidence type="ECO:0000313" key="4">
    <source>
        <dbReference type="Proteomes" id="UP001303760"/>
    </source>
</evidence>
<sequence>MSQLPAESRPPPGPAPDKSSFVKVRTTLPKLPFPPLSARQPIVTPRLIIRPATRDDFPAIHVLRTQPEVMRWTARGRPDRDLEETMAKNEEGMGLKNPGNTFNFVICDRETGELIGLGGCHNLRSSLGWPEVGYMLRKEYWGKGLGSEFLQGWLRGWEGLERAVVEWEVDPRTLVGDDEAGDGKDGLVRERLIALTAAGNDRSQGVLGKNGFEWFLTWLGDDISEGAAPGAKVVLPTYRYFSAAKKEREEDS</sequence>
<dbReference type="PROSITE" id="PS51186">
    <property type="entry name" value="GNAT"/>
    <property type="match status" value="1"/>
</dbReference>
<dbReference type="EMBL" id="MU860112">
    <property type="protein sequence ID" value="KAK4238034.1"/>
    <property type="molecule type" value="Genomic_DNA"/>
</dbReference>
<feature type="domain" description="N-acetyltransferase" evidence="2">
    <location>
        <begin position="47"/>
        <end position="230"/>
    </location>
</feature>
<dbReference type="InterPro" id="IPR000182">
    <property type="entry name" value="GNAT_dom"/>
</dbReference>
<evidence type="ECO:0000256" key="1">
    <source>
        <dbReference type="SAM" id="MobiDB-lite"/>
    </source>
</evidence>
<proteinExistence type="predicted"/>
<dbReference type="Pfam" id="PF13302">
    <property type="entry name" value="Acetyltransf_3"/>
    <property type="match status" value="1"/>
</dbReference>
<gene>
    <name evidence="3" type="ORF">C8A03DRAFT_44184</name>
</gene>
<protein>
    <submittedName>
        <fullName evidence="3">GNAT domain-containing protein</fullName>
    </submittedName>
</protein>
<comment type="caution">
    <text evidence="3">The sequence shown here is derived from an EMBL/GenBank/DDBJ whole genome shotgun (WGS) entry which is preliminary data.</text>
</comment>
<dbReference type="InterPro" id="IPR016181">
    <property type="entry name" value="Acyl_CoA_acyltransferase"/>
</dbReference>
<dbReference type="PANTHER" id="PTHR43792">
    <property type="entry name" value="GNAT FAMILY, PUTATIVE (AFU_ORTHOLOGUE AFUA_3G00765)-RELATED-RELATED"/>
    <property type="match status" value="1"/>
</dbReference>
<feature type="region of interest" description="Disordered" evidence="1">
    <location>
        <begin position="1"/>
        <end position="22"/>
    </location>
</feature>
<dbReference type="GO" id="GO:0016747">
    <property type="term" value="F:acyltransferase activity, transferring groups other than amino-acyl groups"/>
    <property type="evidence" value="ECO:0007669"/>
    <property type="project" value="InterPro"/>
</dbReference>